<dbReference type="InterPro" id="IPR017255">
    <property type="entry name" value="AcTrfase_GNAT_prd"/>
</dbReference>
<dbReference type="InterPro" id="IPR050276">
    <property type="entry name" value="MshD_Acetyltransferase"/>
</dbReference>
<accession>A0ABS9ZTZ3</accession>
<evidence type="ECO:0000313" key="2">
    <source>
        <dbReference type="EMBL" id="MCJ0742051.1"/>
    </source>
</evidence>
<dbReference type="Gene3D" id="3.40.630.30">
    <property type="match status" value="1"/>
</dbReference>
<dbReference type="PIRSF" id="PIRSF037663">
    <property type="entry name" value="Acetyltransf_GNAT_prd"/>
    <property type="match status" value="1"/>
</dbReference>
<dbReference type="RefSeq" id="WP_243360152.1">
    <property type="nucleotide sequence ID" value="NZ_JALGBH010000001.1"/>
</dbReference>
<dbReference type="PANTHER" id="PTHR43617">
    <property type="entry name" value="L-AMINO ACID N-ACETYLTRANSFERASE"/>
    <property type="match status" value="1"/>
</dbReference>
<dbReference type="EMBL" id="JALGBH010000001">
    <property type="protein sequence ID" value="MCJ0742051.1"/>
    <property type="molecule type" value="Genomic_DNA"/>
</dbReference>
<dbReference type="Pfam" id="PF13673">
    <property type="entry name" value="Acetyltransf_10"/>
    <property type="match status" value="1"/>
</dbReference>
<dbReference type="InterPro" id="IPR016181">
    <property type="entry name" value="Acyl_CoA_acyltransferase"/>
</dbReference>
<organism evidence="2 3">
    <name type="scientific">Pedobacter montanisoli</name>
    <dbReference type="NCBI Taxonomy" id="2923277"/>
    <lineage>
        <taxon>Bacteria</taxon>
        <taxon>Pseudomonadati</taxon>
        <taxon>Bacteroidota</taxon>
        <taxon>Sphingobacteriia</taxon>
        <taxon>Sphingobacteriales</taxon>
        <taxon>Sphingobacteriaceae</taxon>
        <taxon>Pedobacter</taxon>
    </lineage>
</organism>
<evidence type="ECO:0000259" key="1">
    <source>
        <dbReference type="PROSITE" id="PS51186"/>
    </source>
</evidence>
<gene>
    <name evidence="2" type="ORF">MMF97_04940</name>
</gene>
<proteinExistence type="predicted"/>
<name>A0ABS9ZTZ3_9SPHI</name>
<dbReference type="Proteomes" id="UP001165460">
    <property type="component" value="Unassembled WGS sequence"/>
</dbReference>
<sequence>MITLRKAKEQDLSVIADIAERTWPLTYGDIISSEQLRYMLDRMYSHAELLLQLEKGHTFLILSNDMVDIGFAGFSADENENNVYKLHKLYVLPDAHGGGFGKFLINEVVDQVRKAGGAYLQLNVNRANKAKDFYERMGFRVKETVDIDIGNGFYMNDYVMEIAL</sequence>
<comment type="caution">
    <text evidence="2">The sequence shown here is derived from an EMBL/GenBank/DDBJ whole genome shotgun (WGS) entry which is preliminary data.</text>
</comment>
<feature type="domain" description="N-acetyltransferase" evidence="1">
    <location>
        <begin position="2"/>
        <end position="164"/>
    </location>
</feature>
<reference evidence="2" key="1">
    <citation type="submission" date="2022-03" db="EMBL/GenBank/DDBJ databases">
        <authorList>
            <person name="Woo C.Y."/>
        </authorList>
    </citation>
    <scope>NUCLEOTIDE SEQUENCE</scope>
    <source>
        <strain evidence="2">CYS-01</strain>
    </source>
</reference>
<dbReference type="SUPFAM" id="SSF55729">
    <property type="entry name" value="Acyl-CoA N-acyltransferases (Nat)"/>
    <property type="match status" value="1"/>
</dbReference>
<dbReference type="PROSITE" id="PS51186">
    <property type="entry name" value="GNAT"/>
    <property type="match status" value="1"/>
</dbReference>
<dbReference type="InterPro" id="IPR000182">
    <property type="entry name" value="GNAT_dom"/>
</dbReference>
<keyword evidence="3" id="KW-1185">Reference proteome</keyword>
<evidence type="ECO:0000313" key="3">
    <source>
        <dbReference type="Proteomes" id="UP001165460"/>
    </source>
</evidence>
<protein>
    <submittedName>
        <fullName evidence="2">GNAT family N-acetyltransferase</fullName>
    </submittedName>
</protein>
<dbReference type="CDD" id="cd04301">
    <property type="entry name" value="NAT_SF"/>
    <property type="match status" value="1"/>
</dbReference>